<organism evidence="1 2">
    <name type="scientific">Dendrobium thyrsiflorum</name>
    <name type="common">Pinecone-like raceme dendrobium</name>
    <name type="synonym">Orchid</name>
    <dbReference type="NCBI Taxonomy" id="117978"/>
    <lineage>
        <taxon>Eukaryota</taxon>
        <taxon>Viridiplantae</taxon>
        <taxon>Streptophyta</taxon>
        <taxon>Embryophyta</taxon>
        <taxon>Tracheophyta</taxon>
        <taxon>Spermatophyta</taxon>
        <taxon>Magnoliopsida</taxon>
        <taxon>Liliopsida</taxon>
        <taxon>Asparagales</taxon>
        <taxon>Orchidaceae</taxon>
        <taxon>Epidendroideae</taxon>
        <taxon>Malaxideae</taxon>
        <taxon>Dendrobiinae</taxon>
        <taxon>Dendrobium</taxon>
    </lineage>
</organism>
<dbReference type="AlphaFoldDB" id="A0ABD0VUI8"/>
<comment type="caution">
    <text evidence="1">The sequence shown here is derived from an EMBL/GenBank/DDBJ whole genome shotgun (WGS) entry which is preliminary data.</text>
</comment>
<dbReference type="Proteomes" id="UP001552299">
    <property type="component" value="Unassembled WGS sequence"/>
</dbReference>
<dbReference type="EMBL" id="JANQDX010000003">
    <property type="protein sequence ID" value="KAL0926182.1"/>
    <property type="molecule type" value="Genomic_DNA"/>
</dbReference>
<proteinExistence type="predicted"/>
<evidence type="ECO:0000313" key="1">
    <source>
        <dbReference type="EMBL" id="KAL0926182.1"/>
    </source>
</evidence>
<protein>
    <submittedName>
        <fullName evidence="1">Uncharacterized protein</fullName>
    </submittedName>
</protein>
<name>A0ABD0VUI8_DENTH</name>
<keyword evidence="2" id="KW-1185">Reference proteome</keyword>
<evidence type="ECO:0000313" key="2">
    <source>
        <dbReference type="Proteomes" id="UP001552299"/>
    </source>
</evidence>
<sequence length="71" mass="7357">MPNSPYAIRRCPSLHGRGTQVAGEGSKLLPVALLVISSSVHVANLAHASGLFSLGLAPSERPPETDDAILL</sequence>
<reference evidence="1 2" key="1">
    <citation type="journal article" date="2024" name="Plant Biotechnol. J.">
        <title>Dendrobium thyrsiflorum genome and its molecular insights into genes involved in important horticultural traits.</title>
        <authorList>
            <person name="Chen B."/>
            <person name="Wang J.Y."/>
            <person name="Zheng P.J."/>
            <person name="Li K.L."/>
            <person name="Liang Y.M."/>
            <person name="Chen X.F."/>
            <person name="Zhang C."/>
            <person name="Zhao X."/>
            <person name="He X."/>
            <person name="Zhang G.Q."/>
            <person name="Liu Z.J."/>
            <person name="Xu Q."/>
        </authorList>
    </citation>
    <scope>NUCLEOTIDE SEQUENCE [LARGE SCALE GENOMIC DNA]</scope>
    <source>
        <strain evidence="1">GZMU011</strain>
    </source>
</reference>
<gene>
    <name evidence="1" type="ORF">M5K25_002390</name>
</gene>
<accession>A0ABD0VUI8</accession>